<proteinExistence type="predicted"/>
<name>A0ABW1TP72_9LACO</name>
<feature type="transmembrane region" description="Helical" evidence="1">
    <location>
        <begin position="6"/>
        <end position="33"/>
    </location>
</feature>
<dbReference type="EMBL" id="JBHSSJ010000005">
    <property type="protein sequence ID" value="MFC6274966.1"/>
    <property type="molecule type" value="Genomic_DNA"/>
</dbReference>
<sequence length="179" mass="19934">MTQSNVAHWITGGLMILAIAFGLMAPSTTVLAARTSGARIEKTTAIKADKRALKDATLNGKGLSLAWRAVIDHKIKLLRNLKKTIGREQGSVYTTHQAKQLTAKINKLNKKYRHKLNQLKKRKDPADIHYAVYYDPDGTVAFMREHVKRVGNRTYIRGMQEHNGVFHKFGGHGAGFTVG</sequence>
<evidence type="ECO:0000313" key="3">
    <source>
        <dbReference type="Proteomes" id="UP001596191"/>
    </source>
</evidence>
<accession>A0ABW1TP72</accession>
<evidence type="ECO:0000256" key="1">
    <source>
        <dbReference type="SAM" id="Phobius"/>
    </source>
</evidence>
<dbReference type="RefSeq" id="WP_125641034.1">
    <property type="nucleotide sequence ID" value="NZ_JBHSSJ010000005.1"/>
</dbReference>
<dbReference type="Proteomes" id="UP001596191">
    <property type="component" value="Unassembled WGS sequence"/>
</dbReference>
<organism evidence="2 3">
    <name type="scientific">Levilactobacillus tangyuanensis</name>
    <dbReference type="NCBI Taxonomy" id="2486021"/>
    <lineage>
        <taxon>Bacteria</taxon>
        <taxon>Bacillati</taxon>
        <taxon>Bacillota</taxon>
        <taxon>Bacilli</taxon>
        <taxon>Lactobacillales</taxon>
        <taxon>Lactobacillaceae</taxon>
        <taxon>Levilactobacillus</taxon>
    </lineage>
</organism>
<keyword evidence="1" id="KW-1133">Transmembrane helix</keyword>
<keyword evidence="1" id="KW-0472">Membrane</keyword>
<evidence type="ECO:0000313" key="2">
    <source>
        <dbReference type="EMBL" id="MFC6274966.1"/>
    </source>
</evidence>
<comment type="caution">
    <text evidence="2">The sequence shown here is derived from an EMBL/GenBank/DDBJ whole genome shotgun (WGS) entry which is preliminary data.</text>
</comment>
<keyword evidence="1" id="KW-0812">Transmembrane</keyword>
<protein>
    <submittedName>
        <fullName evidence="2">Uncharacterized protein</fullName>
    </submittedName>
</protein>
<gene>
    <name evidence="2" type="ORF">ACFQET_05495</name>
</gene>
<reference evidence="3" key="1">
    <citation type="journal article" date="2019" name="Int. J. Syst. Evol. Microbiol.">
        <title>The Global Catalogue of Microorganisms (GCM) 10K type strain sequencing project: providing services to taxonomists for standard genome sequencing and annotation.</title>
        <authorList>
            <consortium name="The Broad Institute Genomics Platform"/>
            <consortium name="The Broad Institute Genome Sequencing Center for Infectious Disease"/>
            <person name="Wu L."/>
            <person name="Ma J."/>
        </authorList>
    </citation>
    <scope>NUCLEOTIDE SEQUENCE [LARGE SCALE GENOMIC DNA]</scope>
    <source>
        <strain evidence="3">CCM 8907</strain>
    </source>
</reference>
<keyword evidence="3" id="KW-1185">Reference proteome</keyword>